<dbReference type="RefSeq" id="XP_007398355.1">
    <property type="nucleotide sequence ID" value="XM_007398293.1"/>
</dbReference>
<evidence type="ECO:0008006" key="3">
    <source>
        <dbReference type="Google" id="ProtNLM"/>
    </source>
</evidence>
<evidence type="ECO:0000313" key="2">
    <source>
        <dbReference type="Proteomes" id="UP000008370"/>
    </source>
</evidence>
<dbReference type="InParanoid" id="K5UUI1"/>
<gene>
    <name evidence="1" type="ORF">PHACADRAFT_176081</name>
</gene>
<proteinExistence type="predicted"/>
<protein>
    <recommendedName>
        <fullName evidence="3">Protein kinase domain-containing protein</fullName>
    </recommendedName>
</protein>
<dbReference type="EMBL" id="JH930474">
    <property type="protein sequence ID" value="EKM53671.1"/>
    <property type="molecule type" value="Genomic_DNA"/>
</dbReference>
<dbReference type="AlphaFoldDB" id="K5UUI1"/>
<accession>K5UUI1</accession>
<keyword evidence="2" id="KW-1185">Reference proteome</keyword>
<organism evidence="1 2">
    <name type="scientific">Phanerochaete carnosa (strain HHB-10118-sp)</name>
    <name type="common">White-rot fungus</name>
    <name type="synonym">Peniophora carnosa</name>
    <dbReference type="NCBI Taxonomy" id="650164"/>
    <lineage>
        <taxon>Eukaryota</taxon>
        <taxon>Fungi</taxon>
        <taxon>Dikarya</taxon>
        <taxon>Basidiomycota</taxon>
        <taxon>Agaricomycotina</taxon>
        <taxon>Agaricomycetes</taxon>
        <taxon>Polyporales</taxon>
        <taxon>Phanerochaetaceae</taxon>
        <taxon>Phanerochaete</taxon>
    </lineage>
</organism>
<dbReference type="GeneID" id="18909743"/>
<dbReference type="HOGENOM" id="CLU_1074042_0_0_1"/>
<dbReference type="OrthoDB" id="2734608at2759"/>
<name>K5UUI1_PHACS</name>
<reference evidence="1 2" key="1">
    <citation type="journal article" date="2012" name="BMC Genomics">
        <title>Comparative genomics of the white-rot fungi, Phanerochaete carnosa and P. chrysosporium, to elucidate the genetic basis of the distinct wood types they colonize.</title>
        <authorList>
            <person name="Suzuki H."/>
            <person name="MacDonald J."/>
            <person name="Syed K."/>
            <person name="Salamov A."/>
            <person name="Hori C."/>
            <person name="Aerts A."/>
            <person name="Henrissat B."/>
            <person name="Wiebenga A."/>
            <person name="vanKuyk P.A."/>
            <person name="Barry K."/>
            <person name="Lindquist E."/>
            <person name="LaButti K."/>
            <person name="Lapidus A."/>
            <person name="Lucas S."/>
            <person name="Coutinho P."/>
            <person name="Gong Y."/>
            <person name="Samejima M."/>
            <person name="Mahadevan R."/>
            <person name="Abou-Zaid M."/>
            <person name="de Vries R.P."/>
            <person name="Igarashi K."/>
            <person name="Yadav J.S."/>
            <person name="Grigoriev I.V."/>
            <person name="Master E.R."/>
        </authorList>
    </citation>
    <scope>NUCLEOTIDE SEQUENCE [LARGE SCALE GENOMIC DNA]</scope>
    <source>
        <strain evidence="1 2">HHB-10118-sp</strain>
    </source>
</reference>
<evidence type="ECO:0000313" key="1">
    <source>
        <dbReference type="EMBL" id="EKM53671.1"/>
    </source>
</evidence>
<sequence>MWRDVRHNSPLFLQHKVDSLGEAQTPYIVKIFDPRFMRNARRCPWRHIAEAKAARIHGGQLQFDPRERPDGPDVDYEESPQKCELAHFRVAAWMHHNECLAYKHLARLQGSTVPIFYGSGTLDLSGTKPPRAVNPFVIFLEYIHDAIPLATIDPLRLTEPLMRSFINSGDCLSSEGVIDAGASWADILLVPAHNPTRVVVIDFANSWTRDAAADGGDWEGGKREWPMEQPRKAMLSVKFKTAAFHNSLPVPDVVELPVY</sequence>
<dbReference type="STRING" id="650164.K5UUI1"/>
<dbReference type="KEGG" id="pco:PHACADRAFT_176081"/>
<dbReference type="Proteomes" id="UP000008370">
    <property type="component" value="Unassembled WGS sequence"/>
</dbReference>